<dbReference type="SMART" id="SM00327">
    <property type="entry name" value="VWA"/>
    <property type="match status" value="1"/>
</dbReference>
<evidence type="ECO:0000259" key="2">
    <source>
        <dbReference type="PROSITE" id="PS50234"/>
    </source>
</evidence>
<feature type="domain" description="VWFA" evidence="2">
    <location>
        <begin position="102"/>
        <end position="275"/>
    </location>
</feature>
<dbReference type="PROSITE" id="PS50234">
    <property type="entry name" value="VWFA"/>
    <property type="match status" value="1"/>
</dbReference>
<evidence type="ECO:0000256" key="1">
    <source>
        <dbReference type="SAM" id="MobiDB-lite"/>
    </source>
</evidence>
<dbReference type="Proteomes" id="UP001291309">
    <property type="component" value="Unassembled WGS sequence"/>
</dbReference>
<dbReference type="EMBL" id="JAXIVS010000001">
    <property type="protein sequence ID" value="MDY7225383.1"/>
    <property type="molecule type" value="Genomic_DNA"/>
</dbReference>
<reference evidence="3 4" key="1">
    <citation type="submission" date="2023-12" db="EMBL/GenBank/DDBJ databases">
        <title>the genome sequence of Hyalangium sp. s54d21.</title>
        <authorList>
            <person name="Zhang X."/>
        </authorList>
    </citation>
    <scope>NUCLEOTIDE SEQUENCE [LARGE SCALE GENOMIC DNA]</scope>
    <source>
        <strain evidence="4">s54d21</strain>
    </source>
</reference>
<dbReference type="Pfam" id="PF00092">
    <property type="entry name" value="VWA"/>
    <property type="match status" value="1"/>
</dbReference>
<proteinExistence type="predicted"/>
<dbReference type="InterPro" id="IPR036465">
    <property type="entry name" value="vWFA_dom_sf"/>
</dbReference>
<dbReference type="PANTHER" id="PTHR10579:SF43">
    <property type="entry name" value="ZINC FINGER (C3HC4-TYPE RING FINGER) FAMILY PROTEIN"/>
    <property type="match status" value="1"/>
</dbReference>
<gene>
    <name evidence="3" type="ORF">SYV04_03280</name>
</gene>
<dbReference type="InterPro" id="IPR002035">
    <property type="entry name" value="VWF_A"/>
</dbReference>
<dbReference type="InterPro" id="IPR051266">
    <property type="entry name" value="CLCR"/>
</dbReference>
<keyword evidence="4" id="KW-1185">Reference proteome</keyword>
<feature type="region of interest" description="Disordered" evidence="1">
    <location>
        <begin position="34"/>
        <end position="64"/>
    </location>
</feature>
<accession>A0ABU5GW14</accession>
<dbReference type="Gene3D" id="3.40.50.410">
    <property type="entry name" value="von Willebrand factor, type A domain"/>
    <property type="match status" value="1"/>
</dbReference>
<feature type="compositionally biased region" description="Pro residues" evidence="1">
    <location>
        <begin position="40"/>
        <end position="56"/>
    </location>
</feature>
<organism evidence="3 4">
    <name type="scientific">Hyalangium rubrum</name>
    <dbReference type="NCBI Taxonomy" id="3103134"/>
    <lineage>
        <taxon>Bacteria</taxon>
        <taxon>Pseudomonadati</taxon>
        <taxon>Myxococcota</taxon>
        <taxon>Myxococcia</taxon>
        <taxon>Myxococcales</taxon>
        <taxon>Cystobacterineae</taxon>
        <taxon>Archangiaceae</taxon>
        <taxon>Hyalangium</taxon>
    </lineage>
</organism>
<dbReference type="RefSeq" id="WP_321544093.1">
    <property type="nucleotide sequence ID" value="NZ_JAXIVS010000001.1"/>
</dbReference>
<evidence type="ECO:0000313" key="3">
    <source>
        <dbReference type="EMBL" id="MDY7225383.1"/>
    </source>
</evidence>
<dbReference type="PANTHER" id="PTHR10579">
    <property type="entry name" value="CALCIUM-ACTIVATED CHLORIDE CHANNEL REGULATOR"/>
    <property type="match status" value="1"/>
</dbReference>
<comment type="caution">
    <text evidence="3">The sequence shown here is derived from an EMBL/GenBank/DDBJ whole genome shotgun (WGS) entry which is preliminary data.</text>
</comment>
<name>A0ABU5GW14_9BACT</name>
<protein>
    <submittedName>
        <fullName evidence="3">VWA domain-containing protein</fullName>
    </submittedName>
</protein>
<dbReference type="SUPFAM" id="SSF53300">
    <property type="entry name" value="vWA-like"/>
    <property type="match status" value="1"/>
</dbReference>
<evidence type="ECO:0000313" key="4">
    <source>
        <dbReference type="Proteomes" id="UP001291309"/>
    </source>
</evidence>
<sequence length="482" mass="51199">MNKTFTFLALAGALALVALVLGMPRVAPPGPPAVHIATPVPTPPPPPQPPLPPQPPASTSHGSLAMTSRLSHPYINPGSTDLFVTVDVTGAEVPGSRRSAVNLALVIDRSGSMSGYKLQQAKQAARHLVGLLRDEDRLAIVHYGSDVKSLPSMAATASNRARMLEYIEGIWDEGGTNISAGLTTGQHQVNSARRAYQVNRIILISDGQPTEGVTDEESLKRVVKDIRAEGVTVSSIGVGTDFNEDLMQAFGEYGAGAYGFLEDAGKLATIFQKDLQQATTQVARNVELSFELPAGVTLGEVLGYRAHQAGRLVRVPMPDFSAGQTERVVARVTVTGGAVGQAVNVTGLKLTYTDLMKDGTVESAASLSAMVTDRREEVLARQDKDATVYAVRARSAANLQKAAEALKGGRKEEARQFIQLNQEMFNEAASVAGAPAVAADMAEQQAAYEEYEKAESSEQVNSAVKRSKAKALKDFGRLGSTY</sequence>